<dbReference type="InterPro" id="IPR036452">
    <property type="entry name" value="Ribo_hydro-like"/>
</dbReference>
<dbReference type="Gene3D" id="3.90.245.10">
    <property type="entry name" value="Ribonucleoside hydrolase-like"/>
    <property type="match status" value="1"/>
</dbReference>
<dbReference type="Proteomes" id="UP000092321">
    <property type="component" value="Unassembled WGS sequence"/>
</dbReference>
<reference evidence="8" key="1">
    <citation type="journal article" date="2016" name="Proc. Natl. Acad. Sci. U.S.A.">
        <title>Comparative genomics of biotechnologically important yeasts.</title>
        <authorList>
            <person name="Riley R."/>
            <person name="Haridas S."/>
            <person name="Wolfe K.H."/>
            <person name="Lopes M.R."/>
            <person name="Hittinger C.T."/>
            <person name="Goeker M."/>
            <person name="Salamov A.A."/>
            <person name="Wisecaver J.H."/>
            <person name="Long T.M."/>
            <person name="Calvey C.H."/>
            <person name="Aerts A.L."/>
            <person name="Barry K.W."/>
            <person name="Choi C."/>
            <person name="Clum A."/>
            <person name="Coughlan A.Y."/>
            <person name="Deshpande S."/>
            <person name="Douglass A.P."/>
            <person name="Hanson S.J."/>
            <person name="Klenk H.-P."/>
            <person name="LaButti K.M."/>
            <person name="Lapidus A."/>
            <person name="Lindquist E.A."/>
            <person name="Lipzen A.M."/>
            <person name="Meier-Kolthoff J.P."/>
            <person name="Ohm R.A."/>
            <person name="Otillar R.P."/>
            <person name="Pangilinan J.L."/>
            <person name="Peng Y."/>
            <person name="Rokas A."/>
            <person name="Rosa C.A."/>
            <person name="Scheuner C."/>
            <person name="Sibirny A.A."/>
            <person name="Slot J.C."/>
            <person name="Stielow J.B."/>
            <person name="Sun H."/>
            <person name="Kurtzman C.P."/>
            <person name="Blackwell M."/>
            <person name="Grigoriev I.V."/>
            <person name="Jeffries T.W."/>
        </authorList>
    </citation>
    <scope>NUCLEOTIDE SEQUENCE [LARGE SCALE GENOMIC DNA]</scope>
    <source>
        <strain evidence="8">NRRL Y-1626</strain>
    </source>
</reference>
<feature type="domain" description="Inosine/uridine-preferring nucleoside hydrolase" evidence="6">
    <location>
        <begin position="36"/>
        <end position="351"/>
    </location>
</feature>
<evidence type="ECO:0000256" key="1">
    <source>
        <dbReference type="ARBA" id="ARBA00009176"/>
    </source>
</evidence>
<evidence type="ECO:0000256" key="3">
    <source>
        <dbReference type="ARBA" id="ARBA00023295"/>
    </source>
</evidence>
<dbReference type="SUPFAM" id="SSF53590">
    <property type="entry name" value="Nucleoside hydrolase"/>
    <property type="match status" value="1"/>
</dbReference>
<comment type="similarity">
    <text evidence="1">Belongs to the IUNH family.</text>
</comment>
<organism evidence="7 8">
    <name type="scientific">Hanseniaspora valbyensis NRRL Y-1626</name>
    <dbReference type="NCBI Taxonomy" id="766949"/>
    <lineage>
        <taxon>Eukaryota</taxon>
        <taxon>Fungi</taxon>
        <taxon>Dikarya</taxon>
        <taxon>Ascomycota</taxon>
        <taxon>Saccharomycotina</taxon>
        <taxon>Saccharomycetes</taxon>
        <taxon>Saccharomycodales</taxon>
        <taxon>Saccharomycodaceae</taxon>
        <taxon>Hanseniaspora</taxon>
    </lineage>
</organism>
<evidence type="ECO:0000256" key="4">
    <source>
        <dbReference type="SAM" id="MobiDB-lite"/>
    </source>
</evidence>
<accession>A0A1B7TCD8</accession>
<feature type="transmembrane region" description="Helical" evidence="5">
    <location>
        <begin position="421"/>
        <end position="441"/>
    </location>
</feature>
<keyword evidence="3" id="KW-0326">Glycosidase</keyword>
<dbReference type="PANTHER" id="PTHR12304">
    <property type="entry name" value="INOSINE-URIDINE PREFERRING NUCLEOSIDE HYDROLASE"/>
    <property type="match status" value="1"/>
</dbReference>
<evidence type="ECO:0000313" key="7">
    <source>
        <dbReference type="EMBL" id="OBA26345.1"/>
    </source>
</evidence>
<evidence type="ECO:0000256" key="2">
    <source>
        <dbReference type="ARBA" id="ARBA00022801"/>
    </source>
</evidence>
<dbReference type="InterPro" id="IPR023186">
    <property type="entry name" value="IUNH"/>
</dbReference>
<keyword evidence="5" id="KW-0812">Transmembrane</keyword>
<keyword evidence="5" id="KW-0472">Membrane</keyword>
<proteinExistence type="inferred from homology"/>
<keyword evidence="2 7" id="KW-0378">Hydrolase</keyword>
<gene>
    <name evidence="7" type="ORF">HANVADRAFT_53216</name>
</gene>
<keyword evidence="5" id="KW-1133">Transmembrane helix</keyword>
<dbReference type="GO" id="GO:0006152">
    <property type="term" value="P:purine nucleoside catabolic process"/>
    <property type="evidence" value="ECO:0007669"/>
    <property type="project" value="TreeGrafter"/>
</dbReference>
<dbReference type="EMBL" id="LXPE01000019">
    <property type="protein sequence ID" value="OBA26345.1"/>
    <property type="molecule type" value="Genomic_DNA"/>
</dbReference>
<dbReference type="GO" id="GO:0005829">
    <property type="term" value="C:cytosol"/>
    <property type="evidence" value="ECO:0007669"/>
    <property type="project" value="TreeGrafter"/>
</dbReference>
<evidence type="ECO:0000256" key="5">
    <source>
        <dbReference type="SAM" id="Phobius"/>
    </source>
</evidence>
<sequence>MGANNTTTTNTNNNNYPSSSSSSSTLNSDDSKKLHIFLDCDPGNDDCILLVILLQLFKNYPNRLNIIGISASYGNSSVQNTLKNLTSMINVLSMGKYDINIFSGAEEPMVSNEQSFFPTNIHGANGMSDLKELDKPNLAFCKGKITSKELLRLFNEVKSNELTQNDKIIFISTGPFTLISRFIIEKPNLKKLIDKFIVMGGVFEDERGNCNSKMTGEFNIFNDPDAANTLFMDPIMKQKSIIFPLNITHKAIFDQKQMKIFSESSRKDKEISELKKSFLKLIQKFSLLYTSSKDNEKHQFDKGPPMHDVLTAMPIIEYLIGNGNDFENKTNWEFKEIDFMVEVEGNEISKTHIFTKNSILKTLETENEKDNTKNINSTKNLIDYKQESCVVLYNMNFNLFWKHFQLTFDQLDQENYESKRIMQLSIYLIASLSVLVLGGILEKVL</sequence>
<evidence type="ECO:0000313" key="8">
    <source>
        <dbReference type="Proteomes" id="UP000092321"/>
    </source>
</evidence>
<dbReference type="AlphaFoldDB" id="A0A1B7TCD8"/>
<dbReference type="PANTHER" id="PTHR12304:SF4">
    <property type="entry name" value="URIDINE NUCLEOSIDASE"/>
    <property type="match status" value="1"/>
</dbReference>
<protein>
    <submittedName>
        <fullName evidence="7">Nucleoside hydrolase</fullName>
    </submittedName>
</protein>
<keyword evidence="8" id="KW-1185">Reference proteome</keyword>
<feature type="region of interest" description="Disordered" evidence="4">
    <location>
        <begin position="1"/>
        <end position="28"/>
    </location>
</feature>
<evidence type="ECO:0000259" key="6">
    <source>
        <dbReference type="Pfam" id="PF01156"/>
    </source>
</evidence>
<dbReference type="Pfam" id="PF01156">
    <property type="entry name" value="IU_nuc_hydro"/>
    <property type="match status" value="1"/>
</dbReference>
<comment type="caution">
    <text evidence="7">The sequence shown here is derived from an EMBL/GenBank/DDBJ whole genome shotgun (WGS) entry which is preliminary data.</text>
</comment>
<dbReference type="InterPro" id="IPR001910">
    <property type="entry name" value="Inosine/uridine_hydrolase_dom"/>
</dbReference>
<name>A0A1B7TCD8_9ASCO</name>
<dbReference type="GO" id="GO:0008477">
    <property type="term" value="F:purine nucleosidase activity"/>
    <property type="evidence" value="ECO:0007669"/>
    <property type="project" value="TreeGrafter"/>
</dbReference>
<dbReference type="OrthoDB" id="432381at2759"/>